<dbReference type="AlphaFoldDB" id="A0AAP0N8A5"/>
<dbReference type="EMBL" id="JBBPBK010000015">
    <property type="protein sequence ID" value="KAK9268412.1"/>
    <property type="molecule type" value="Genomic_DNA"/>
</dbReference>
<dbReference type="GO" id="GO:0003677">
    <property type="term" value="F:DNA binding"/>
    <property type="evidence" value="ECO:0007669"/>
    <property type="project" value="TreeGrafter"/>
</dbReference>
<comment type="caution">
    <text evidence="3">The sequence shown here is derived from an EMBL/GenBank/DDBJ whole genome shotgun (WGS) entry which is preliminary data.</text>
</comment>
<evidence type="ECO:0000256" key="2">
    <source>
        <dbReference type="ARBA" id="ARBA00022737"/>
    </source>
</evidence>
<keyword evidence="2" id="KW-0677">Repeat</keyword>
<keyword evidence="4" id="KW-1185">Reference proteome</keyword>
<dbReference type="PANTHER" id="PTHR14773">
    <property type="entry name" value="WD REPEAT-CONTAINING PROTEIN 76"/>
    <property type="match status" value="1"/>
</dbReference>
<dbReference type="GO" id="GO:0005634">
    <property type="term" value="C:nucleus"/>
    <property type="evidence" value="ECO:0007669"/>
    <property type="project" value="TreeGrafter"/>
</dbReference>
<evidence type="ECO:0000256" key="1">
    <source>
        <dbReference type="ARBA" id="ARBA00022574"/>
    </source>
</evidence>
<keyword evidence="1" id="KW-0853">WD repeat</keyword>
<accession>A0AAP0N8A5</accession>
<proteinExistence type="predicted"/>
<evidence type="ECO:0000313" key="3">
    <source>
        <dbReference type="EMBL" id="KAK9268412.1"/>
    </source>
</evidence>
<protein>
    <submittedName>
        <fullName evidence="3">Uncharacterized protein</fullName>
    </submittedName>
</protein>
<organism evidence="3 4">
    <name type="scientific">Liquidambar formosana</name>
    <name type="common">Formosan gum</name>
    <dbReference type="NCBI Taxonomy" id="63359"/>
    <lineage>
        <taxon>Eukaryota</taxon>
        <taxon>Viridiplantae</taxon>
        <taxon>Streptophyta</taxon>
        <taxon>Embryophyta</taxon>
        <taxon>Tracheophyta</taxon>
        <taxon>Spermatophyta</taxon>
        <taxon>Magnoliopsida</taxon>
        <taxon>eudicotyledons</taxon>
        <taxon>Gunneridae</taxon>
        <taxon>Pentapetalae</taxon>
        <taxon>Saxifragales</taxon>
        <taxon>Altingiaceae</taxon>
        <taxon>Liquidambar</taxon>
    </lineage>
</organism>
<dbReference type="PANTHER" id="PTHR14773:SF0">
    <property type="entry name" value="WD REPEAT-CONTAINING PROTEIN 76"/>
    <property type="match status" value="1"/>
</dbReference>
<dbReference type="GO" id="GO:2000001">
    <property type="term" value="P:regulation of DNA damage checkpoint"/>
    <property type="evidence" value="ECO:0007669"/>
    <property type="project" value="TreeGrafter"/>
</dbReference>
<dbReference type="Proteomes" id="UP001415857">
    <property type="component" value="Unassembled WGS sequence"/>
</dbReference>
<reference evidence="3 4" key="1">
    <citation type="journal article" date="2024" name="Plant J.">
        <title>Genome sequences and population genomics reveal climatic adaptation and genomic divergence between two closely related sweetgum species.</title>
        <authorList>
            <person name="Xu W.Q."/>
            <person name="Ren C.Q."/>
            <person name="Zhang X.Y."/>
            <person name="Comes H.P."/>
            <person name="Liu X.H."/>
            <person name="Li Y.G."/>
            <person name="Kettle C.J."/>
            <person name="Jalonen R."/>
            <person name="Gaisberger H."/>
            <person name="Ma Y.Z."/>
            <person name="Qiu Y.X."/>
        </authorList>
    </citation>
    <scope>NUCLEOTIDE SEQUENCE [LARGE SCALE GENOMIC DNA]</scope>
    <source>
        <strain evidence="3">Hangzhou</strain>
    </source>
</reference>
<gene>
    <name evidence="3" type="ORF">L1049_000162</name>
</gene>
<sequence length="49" mass="5800">MAPQKLTDYERRRLDNIRRNEEMMAALKVHSKANELSSAAKRQRKLRGM</sequence>
<dbReference type="InterPro" id="IPR050853">
    <property type="entry name" value="WD_repeat_DNA-damage-binding"/>
</dbReference>
<name>A0AAP0N8A5_LIQFO</name>
<evidence type="ECO:0000313" key="4">
    <source>
        <dbReference type="Proteomes" id="UP001415857"/>
    </source>
</evidence>